<dbReference type="InterPro" id="IPR027417">
    <property type="entry name" value="P-loop_NTPase"/>
</dbReference>
<dbReference type="InterPro" id="IPR001482">
    <property type="entry name" value="T2SS/T4SS_dom"/>
</dbReference>
<dbReference type="AlphaFoldDB" id="A0A9D1SMD6"/>
<dbReference type="PANTHER" id="PTHR30486:SF6">
    <property type="entry name" value="TYPE IV PILUS RETRACTATION ATPASE PILT"/>
    <property type="match status" value="1"/>
</dbReference>
<dbReference type="Proteomes" id="UP000824142">
    <property type="component" value="Unassembled WGS sequence"/>
</dbReference>
<evidence type="ECO:0000256" key="1">
    <source>
        <dbReference type="ARBA" id="ARBA00006611"/>
    </source>
</evidence>
<dbReference type="GO" id="GO:0016887">
    <property type="term" value="F:ATP hydrolysis activity"/>
    <property type="evidence" value="ECO:0007669"/>
    <property type="project" value="InterPro"/>
</dbReference>
<evidence type="ECO:0000313" key="4">
    <source>
        <dbReference type="Proteomes" id="UP000824142"/>
    </source>
</evidence>
<dbReference type="PANTHER" id="PTHR30486">
    <property type="entry name" value="TWITCHING MOTILITY PROTEIN PILT"/>
    <property type="match status" value="1"/>
</dbReference>
<comment type="caution">
    <text evidence="3">The sequence shown here is derived from an EMBL/GenBank/DDBJ whole genome shotgun (WGS) entry which is preliminary data.</text>
</comment>
<reference evidence="3" key="1">
    <citation type="submission" date="2020-10" db="EMBL/GenBank/DDBJ databases">
        <authorList>
            <person name="Gilroy R."/>
        </authorList>
    </citation>
    <scope>NUCLEOTIDE SEQUENCE</scope>
    <source>
        <strain evidence="3">CHK136-897</strain>
    </source>
</reference>
<reference evidence="3" key="2">
    <citation type="journal article" date="2021" name="PeerJ">
        <title>Extensive microbial diversity within the chicken gut microbiome revealed by metagenomics and culture.</title>
        <authorList>
            <person name="Gilroy R."/>
            <person name="Ravi A."/>
            <person name="Getino M."/>
            <person name="Pursley I."/>
            <person name="Horton D.L."/>
            <person name="Alikhan N.F."/>
            <person name="Baker D."/>
            <person name="Gharbi K."/>
            <person name="Hall N."/>
            <person name="Watson M."/>
            <person name="Adriaenssens E.M."/>
            <person name="Foster-Nyarko E."/>
            <person name="Jarju S."/>
            <person name="Secka A."/>
            <person name="Antonio M."/>
            <person name="Oren A."/>
            <person name="Chaudhuri R.R."/>
            <person name="La Ragione R."/>
            <person name="Hildebrand F."/>
            <person name="Pallen M.J."/>
        </authorList>
    </citation>
    <scope>NUCLEOTIDE SEQUENCE</scope>
    <source>
        <strain evidence="3">CHK136-897</strain>
    </source>
</reference>
<evidence type="ECO:0000259" key="2">
    <source>
        <dbReference type="Pfam" id="PF00437"/>
    </source>
</evidence>
<proteinExistence type="inferred from homology"/>
<dbReference type="EMBL" id="DVNO01000010">
    <property type="protein sequence ID" value="HIU65270.1"/>
    <property type="molecule type" value="Genomic_DNA"/>
</dbReference>
<comment type="similarity">
    <text evidence="1">Belongs to the GSP E family.</text>
</comment>
<dbReference type="Gene3D" id="3.30.450.90">
    <property type="match status" value="1"/>
</dbReference>
<protein>
    <submittedName>
        <fullName evidence="3">Flp pilus assembly complex ATPase component TadA</fullName>
    </submittedName>
</protein>
<dbReference type="InterPro" id="IPR050921">
    <property type="entry name" value="T4SS_GSP_E_ATPase"/>
</dbReference>
<name>A0A9D1SMD6_9PROT</name>
<evidence type="ECO:0000313" key="3">
    <source>
        <dbReference type="EMBL" id="HIU65270.1"/>
    </source>
</evidence>
<feature type="domain" description="Bacterial type II secretion system protein E" evidence="2">
    <location>
        <begin position="168"/>
        <end position="280"/>
    </location>
</feature>
<dbReference type="Pfam" id="PF00437">
    <property type="entry name" value="T2SSE"/>
    <property type="match status" value="1"/>
</dbReference>
<dbReference type="SUPFAM" id="SSF52540">
    <property type="entry name" value="P-loop containing nucleoside triphosphate hydrolases"/>
    <property type="match status" value="1"/>
</dbReference>
<gene>
    <name evidence="3" type="primary">tadA</name>
    <name evidence="3" type="ORF">IAC63_01365</name>
</gene>
<sequence length="325" mass="36437">MIKLALMANVVLDSLLKPLEEFYKPSFVEEIAINHEGEVWMRLHGARVPWVAYNAEVLSKQYLIDLIHTIANIYERPFDPVHGMPVVYATLPGNHRFTAIAGPNVQYDERDITGGVALNIRGTSAPETSFENYHLKRGEKLLKVKPRESVRPDDPYDRLMTAINDGSPILISGATATGKTTFLNHMLTLIDKNSRVITVEDAREISVPQANHVHLILSRTEQTNDFNYARLLDLVVRMTPDVIIGGEISTDNASVLWEMLGTGHDHFYTTIHAENAEAAYAAFADRILHTQPAYDRSDLIAEMKKKIRVVQLSRDGALRAVTEVV</sequence>
<organism evidence="3 4">
    <name type="scientific">Candidatus Enterousia avicola</name>
    <dbReference type="NCBI Taxonomy" id="2840787"/>
    <lineage>
        <taxon>Bacteria</taxon>
        <taxon>Pseudomonadati</taxon>
        <taxon>Pseudomonadota</taxon>
        <taxon>Alphaproteobacteria</taxon>
        <taxon>Candidatus Enterousia</taxon>
    </lineage>
</organism>
<accession>A0A9D1SMD6</accession>
<dbReference type="Gene3D" id="3.40.50.300">
    <property type="entry name" value="P-loop containing nucleotide triphosphate hydrolases"/>
    <property type="match status" value="1"/>
</dbReference>